<keyword evidence="1" id="KW-0479">Metal-binding</keyword>
<reference evidence="4 5" key="1">
    <citation type="submission" date="2016-10" db="EMBL/GenBank/DDBJ databases">
        <authorList>
            <person name="de Groot N.N."/>
        </authorList>
    </citation>
    <scope>NUCLEOTIDE SEQUENCE [LARGE SCALE GENOMIC DNA]</scope>
    <source>
        <strain evidence="4 5">CGMCC 4.5681</strain>
    </source>
</reference>
<dbReference type="SUPFAM" id="SSF56529">
    <property type="entry name" value="FAH"/>
    <property type="match status" value="1"/>
</dbReference>
<dbReference type="InterPro" id="IPR011234">
    <property type="entry name" value="Fumarylacetoacetase-like_C"/>
</dbReference>
<proteinExistence type="predicted"/>
<dbReference type="Gene3D" id="3.90.850.10">
    <property type="entry name" value="Fumarylacetoacetase-like, C-terminal domain"/>
    <property type="match status" value="1"/>
</dbReference>
<feature type="domain" description="Fumarylacetoacetase-like C-terminal" evidence="2">
    <location>
        <begin position="58"/>
        <end position="253"/>
    </location>
</feature>
<dbReference type="PANTHER" id="PTHR11820">
    <property type="entry name" value="ACYLPYRUVASE"/>
    <property type="match status" value="1"/>
</dbReference>
<dbReference type="InterPro" id="IPR018833">
    <property type="entry name" value="Rv2993c-like_N"/>
</dbReference>
<evidence type="ECO:0000259" key="3">
    <source>
        <dbReference type="Pfam" id="PF10370"/>
    </source>
</evidence>
<dbReference type="AlphaFoldDB" id="A0A1G8SB14"/>
<dbReference type="OrthoDB" id="9805307at2"/>
<dbReference type="FunFam" id="3.90.850.10:FF:000002">
    <property type="entry name" value="2-hydroxyhepta-2,4-diene-1,7-dioate isomerase"/>
    <property type="match status" value="1"/>
</dbReference>
<gene>
    <name evidence="4" type="ORF">SAMN05421874_101242</name>
</gene>
<dbReference type="GO" id="GO:0016853">
    <property type="term" value="F:isomerase activity"/>
    <property type="evidence" value="ECO:0007669"/>
    <property type="project" value="UniProtKB-ARBA"/>
</dbReference>
<evidence type="ECO:0000259" key="2">
    <source>
        <dbReference type="Pfam" id="PF01557"/>
    </source>
</evidence>
<dbReference type="InterPro" id="IPR036663">
    <property type="entry name" value="Fumarylacetoacetase_C_sf"/>
</dbReference>
<feature type="domain" description="Rv2993c-like N-terminal" evidence="3">
    <location>
        <begin position="1"/>
        <end position="53"/>
    </location>
</feature>
<dbReference type="PANTHER" id="PTHR11820:SF7">
    <property type="entry name" value="ACYLPYRUVASE FAHD1, MITOCHONDRIAL"/>
    <property type="match status" value="1"/>
</dbReference>
<dbReference type="Pfam" id="PF01557">
    <property type="entry name" value="FAA_hydrolase"/>
    <property type="match status" value="1"/>
</dbReference>
<evidence type="ECO:0000256" key="1">
    <source>
        <dbReference type="ARBA" id="ARBA00022723"/>
    </source>
</evidence>
<dbReference type="Proteomes" id="UP000198683">
    <property type="component" value="Unassembled WGS sequence"/>
</dbReference>
<sequence>MRIIRYETPQGGARWGVLDPDGTVRAAEGDPYDGGLTPGAAVGDSGSVRLLAPVTPSTILCVGRNYADHAAEFGNPVPKEPLIFLKPPSSIAGPGDEVVHPALSGRLDPEAELVVVIGRRGRRVAPEDAMDLVFGYTLGNDVTARDIQKSDPQWTRGKGFDTFCPLGPWVDTDFDPSDVRVTCAVNGELRQDGRTRDFIFGIPELIAYISAFTTLVPGDIIMTGTPPGVRPVKPGDTMTVAVEGLGELSNPVVAESA</sequence>
<dbReference type="EMBL" id="FNFB01000001">
    <property type="protein sequence ID" value="SDJ26383.1"/>
    <property type="molecule type" value="Genomic_DNA"/>
</dbReference>
<evidence type="ECO:0000313" key="5">
    <source>
        <dbReference type="Proteomes" id="UP000198683"/>
    </source>
</evidence>
<dbReference type="GO" id="GO:0019752">
    <property type="term" value="P:carboxylic acid metabolic process"/>
    <property type="evidence" value="ECO:0007669"/>
    <property type="project" value="UniProtKB-ARBA"/>
</dbReference>
<protein>
    <submittedName>
        <fullName evidence="4">2-keto-4-pentenoate hydratase/2-oxohepta-3-ene-1,7-dioic acid hydratase (Catechol pathway)</fullName>
    </submittedName>
</protein>
<dbReference type="GO" id="GO:0018773">
    <property type="term" value="F:acetylpyruvate hydrolase activity"/>
    <property type="evidence" value="ECO:0007669"/>
    <property type="project" value="TreeGrafter"/>
</dbReference>
<dbReference type="GO" id="GO:0046872">
    <property type="term" value="F:metal ion binding"/>
    <property type="evidence" value="ECO:0007669"/>
    <property type="project" value="UniProtKB-KW"/>
</dbReference>
<dbReference type="RefSeq" id="WP_090759474.1">
    <property type="nucleotide sequence ID" value="NZ_FNFB01000001.1"/>
</dbReference>
<dbReference type="Pfam" id="PF10370">
    <property type="entry name" value="Rv2993c-like_N"/>
    <property type="match status" value="1"/>
</dbReference>
<organism evidence="4 5">
    <name type="scientific">Nonomuraea maritima</name>
    <dbReference type="NCBI Taxonomy" id="683260"/>
    <lineage>
        <taxon>Bacteria</taxon>
        <taxon>Bacillati</taxon>
        <taxon>Actinomycetota</taxon>
        <taxon>Actinomycetes</taxon>
        <taxon>Streptosporangiales</taxon>
        <taxon>Streptosporangiaceae</taxon>
        <taxon>Nonomuraea</taxon>
    </lineage>
</organism>
<evidence type="ECO:0000313" key="4">
    <source>
        <dbReference type="EMBL" id="SDJ26383.1"/>
    </source>
</evidence>
<accession>A0A1G8SB14</accession>
<dbReference type="STRING" id="683260.SAMN05421874_101242"/>
<keyword evidence="5" id="KW-1185">Reference proteome</keyword>
<name>A0A1G8SB14_9ACTN</name>